<keyword evidence="2" id="KW-0472">Membrane</keyword>
<evidence type="ECO:0000256" key="1">
    <source>
        <dbReference type="SAM" id="MobiDB-lite"/>
    </source>
</evidence>
<organism evidence="3 4">
    <name type="scientific">Scylla paramamosain</name>
    <name type="common">Mud crab</name>
    <dbReference type="NCBI Taxonomy" id="85552"/>
    <lineage>
        <taxon>Eukaryota</taxon>
        <taxon>Metazoa</taxon>
        <taxon>Ecdysozoa</taxon>
        <taxon>Arthropoda</taxon>
        <taxon>Crustacea</taxon>
        <taxon>Multicrustacea</taxon>
        <taxon>Malacostraca</taxon>
        <taxon>Eumalacostraca</taxon>
        <taxon>Eucarida</taxon>
        <taxon>Decapoda</taxon>
        <taxon>Pleocyemata</taxon>
        <taxon>Brachyura</taxon>
        <taxon>Eubrachyura</taxon>
        <taxon>Portunoidea</taxon>
        <taxon>Portunidae</taxon>
        <taxon>Portuninae</taxon>
        <taxon>Scylla</taxon>
    </lineage>
</organism>
<feature type="region of interest" description="Disordered" evidence="1">
    <location>
        <begin position="97"/>
        <end position="123"/>
    </location>
</feature>
<feature type="compositionally biased region" description="Low complexity" evidence="1">
    <location>
        <begin position="103"/>
        <end position="113"/>
    </location>
</feature>
<name>A0AAW0UFA1_SCYPA</name>
<dbReference type="EMBL" id="JARAKH010000013">
    <property type="protein sequence ID" value="KAK8397545.1"/>
    <property type="molecule type" value="Genomic_DNA"/>
</dbReference>
<evidence type="ECO:0000256" key="2">
    <source>
        <dbReference type="SAM" id="Phobius"/>
    </source>
</evidence>
<evidence type="ECO:0000313" key="3">
    <source>
        <dbReference type="EMBL" id="KAK8397545.1"/>
    </source>
</evidence>
<accession>A0AAW0UFA1</accession>
<evidence type="ECO:0000313" key="4">
    <source>
        <dbReference type="Proteomes" id="UP001487740"/>
    </source>
</evidence>
<keyword evidence="4" id="KW-1185">Reference proteome</keyword>
<proteinExistence type="predicted"/>
<sequence length="175" mass="18979">MSRVKSMRGSEPASPRAASTVVLSRELSAQQGFAGRVAVVVVVAGFMFYVVGRGSGGRRGERSIRITKYYNPGKEAWKLLGWEMARAGRWQKNWSLREESTGAAQPSPAQAQPSPSPFQPSQPSIAVLNVVDAERLRGNIIGSKGPPPLKQIQGKERGSTACRKLSEVKAMRLDT</sequence>
<feature type="compositionally biased region" description="Basic and acidic residues" evidence="1">
    <location>
        <begin position="153"/>
        <end position="175"/>
    </location>
</feature>
<feature type="transmembrane region" description="Helical" evidence="2">
    <location>
        <begin position="33"/>
        <end position="52"/>
    </location>
</feature>
<protein>
    <submittedName>
        <fullName evidence="3">Uncharacterized protein</fullName>
    </submittedName>
</protein>
<reference evidence="3 4" key="1">
    <citation type="submission" date="2023-03" db="EMBL/GenBank/DDBJ databases">
        <title>High-quality genome of Scylla paramamosain provides insights in environmental adaptation.</title>
        <authorList>
            <person name="Zhang L."/>
        </authorList>
    </citation>
    <scope>NUCLEOTIDE SEQUENCE [LARGE SCALE GENOMIC DNA]</scope>
    <source>
        <strain evidence="3">LZ_2023a</strain>
        <tissue evidence="3">Muscle</tissue>
    </source>
</reference>
<dbReference type="AlphaFoldDB" id="A0AAW0UFA1"/>
<keyword evidence="2" id="KW-1133">Transmembrane helix</keyword>
<comment type="caution">
    <text evidence="3">The sequence shown here is derived from an EMBL/GenBank/DDBJ whole genome shotgun (WGS) entry which is preliminary data.</text>
</comment>
<gene>
    <name evidence="3" type="ORF">O3P69_004362</name>
</gene>
<keyword evidence="2" id="KW-0812">Transmembrane</keyword>
<feature type="region of interest" description="Disordered" evidence="1">
    <location>
        <begin position="139"/>
        <end position="175"/>
    </location>
</feature>
<dbReference type="Proteomes" id="UP001487740">
    <property type="component" value="Unassembled WGS sequence"/>
</dbReference>